<keyword evidence="7" id="KW-1185">Reference proteome</keyword>
<dbReference type="AlphaFoldDB" id="A0A067RS01"/>
<name>A0A067RS01_ZOONE</name>
<evidence type="ECO:0000256" key="4">
    <source>
        <dbReference type="SAM" id="Phobius"/>
    </source>
</evidence>
<dbReference type="STRING" id="136037.A0A067RS01"/>
<dbReference type="eggNOG" id="KOG0619">
    <property type="taxonomic scope" value="Eukaryota"/>
</dbReference>
<reference evidence="6 7" key="1">
    <citation type="journal article" date="2014" name="Nat. Commun.">
        <title>Molecular traces of alternative social organization in a termite genome.</title>
        <authorList>
            <person name="Terrapon N."/>
            <person name="Li C."/>
            <person name="Robertson H.M."/>
            <person name="Ji L."/>
            <person name="Meng X."/>
            <person name="Booth W."/>
            <person name="Chen Z."/>
            <person name="Childers C.P."/>
            <person name="Glastad K.M."/>
            <person name="Gokhale K."/>
            <person name="Gowin J."/>
            <person name="Gronenberg W."/>
            <person name="Hermansen R.A."/>
            <person name="Hu H."/>
            <person name="Hunt B.G."/>
            <person name="Huylmans A.K."/>
            <person name="Khalil S.M."/>
            <person name="Mitchell R.D."/>
            <person name="Munoz-Torres M.C."/>
            <person name="Mustard J.A."/>
            <person name="Pan H."/>
            <person name="Reese J.T."/>
            <person name="Scharf M.E."/>
            <person name="Sun F."/>
            <person name="Vogel H."/>
            <person name="Xiao J."/>
            <person name="Yang W."/>
            <person name="Yang Z."/>
            <person name="Yang Z."/>
            <person name="Zhou J."/>
            <person name="Zhu J."/>
            <person name="Brent C.S."/>
            <person name="Elsik C.G."/>
            <person name="Goodisman M.A."/>
            <person name="Liberles D.A."/>
            <person name="Roe R.M."/>
            <person name="Vargo E.L."/>
            <person name="Vilcinskas A."/>
            <person name="Wang J."/>
            <person name="Bornberg-Bauer E."/>
            <person name="Korb J."/>
            <person name="Zhang G."/>
            <person name="Liebig J."/>
        </authorList>
    </citation>
    <scope>NUCLEOTIDE SEQUENCE [LARGE SCALE GENOMIC DNA]</scope>
    <source>
        <tissue evidence="6">Whole organism</tissue>
    </source>
</reference>
<keyword evidence="4" id="KW-0812">Transmembrane</keyword>
<keyword evidence="6" id="KW-0675">Receptor</keyword>
<dbReference type="InterPro" id="IPR050328">
    <property type="entry name" value="Dev_Immune_Receptor"/>
</dbReference>
<dbReference type="PANTHER" id="PTHR24373:SF370">
    <property type="entry name" value="FISH-LIPS, ISOFORM E"/>
    <property type="match status" value="1"/>
</dbReference>
<sequence length="330" mass="37021">MASSWKLVVAVIVLIQTRPTRNSCLSGCLCSTQVLDCSNTNFTNIPFIETFRGELYTVLNMSFNFIRTLEENSFTKQYFSVIETLDLSNCDLSEINSFAFRGLGKMINLNLANNSLKGLKDRLFEPLVNLKELYLQGNQLSRIVPVTLSPLRKLIVLDMNYNRLSVIDKETFNSLRDLRELRLKGNAMRDFAPETFSPLESLQSLELQLFGTSKEISSPPSKTGLSSCLCQRITALGWCQGRNVTCFVTCDYSHENNYDGDYRVCSGILNGLSNTEATKNRSLSAFDLSWAFVIIMVVILILIITLIILALVVLEKKIQTGDANTSVIID</sequence>
<dbReference type="SMART" id="SM00369">
    <property type="entry name" value="LRR_TYP"/>
    <property type="match status" value="6"/>
</dbReference>
<dbReference type="Gene3D" id="3.80.10.10">
    <property type="entry name" value="Ribonuclease Inhibitor"/>
    <property type="match status" value="1"/>
</dbReference>
<dbReference type="InParanoid" id="A0A067RS01"/>
<dbReference type="InterPro" id="IPR032675">
    <property type="entry name" value="LRR_dom_sf"/>
</dbReference>
<protein>
    <submittedName>
        <fullName evidence="6">Relaxin receptor 1</fullName>
    </submittedName>
</protein>
<dbReference type="Proteomes" id="UP000027135">
    <property type="component" value="Unassembled WGS sequence"/>
</dbReference>
<gene>
    <name evidence="6" type="ORF">L798_12713</name>
</gene>
<feature type="chain" id="PRO_5001648269" evidence="5">
    <location>
        <begin position="23"/>
        <end position="330"/>
    </location>
</feature>
<evidence type="ECO:0000256" key="2">
    <source>
        <dbReference type="ARBA" id="ARBA00022729"/>
    </source>
</evidence>
<evidence type="ECO:0000313" key="7">
    <source>
        <dbReference type="Proteomes" id="UP000027135"/>
    </source>
</evidence>
<dbReference type="Pfam" id="PF13855">
    <property type="entry name" value="LRR_8"/>
    <property type="match status" value="2"/>
</dbReference>
<keyword evidence="4" id="KW-0472">Membrane</keyword>
<evidence type="ECO:0000313" key="6">
    <source>
        <dbReference type="EMBL" id="KDR22584.1"/>
    </source>
</evidence>
<keyword evidence="2 5" id="KW-0732">Signal</keyword>
<evidence type="ECO:0000256" key="5">
    <source>
        <dbReference type="SAM" id="SignalP"/>
    </source>
</evidence>
<dbReference type="PANTHER" id="PTHR24373">
    <property type="entry name" value="SLIT RELATED LEUCINE-RICH REPEAT NEURONAL PROTEIN"/>
    <property type="match status" value="1"/>
</dbReference>
<accession>A0A067RS01</accession>
<proteinExistence type="predicted"/>
<evidence type="ECO:0000256" key="1">
    <source>
        <dbReference type="ARBA" id="ARBA00022614"/>
    </source>
</evidence>
<keyword evidence="3" id="KW-0677">Repeat</keyword>
<organism evidence="6 7">
    <name type="scientific">Zootermopsis nevadensis</name>
    <name type="common">Dampwood termite</name>
    <dbReference type="NCBI Taxonomy" id="136037"/>
    <lineage>
        <taxon>Eukaryota</taxon>
        <taxon>Metazoa</taxon>
        <taxon>Ecdysozoa</taxon>
        <taxon>Arthropoda</taxon>
        <taxon>Hexapoda</taxon>
        <taxon>Insecta</taxon>
        <taxon>Pterygota</taxon>
        <taxon>Neoptera</taxon>
        <taxon>Polyneoptera</taxon>
        <taxon>Dictyoptera</taxon>
        <taxon>Blattodea</taxon>
        <taxon>Blattoidea</taxon>
        <taxon>Termitoidae</taxon>
        <taxon>Termopsidae</taxon>
        <taxon>Zootermopsis</taxon>
    </lineage>
</organism>
<evidence type="ECO:0000256" key="3">
    <source>
        <dbReference type="ARBA" id="ARBA00022737"/>
    </source>
</evidence>
<keyword evidence="1" id="KW-0433">Leucine-rich repeat</keyword>
<dbReference type="InterPro" id="IPR001611">
    <property type="entry name" value="Leu-rich_rpt"/>
</dbReference>
<feature type="transmembrane region" description="Helical" evidence="4">
    <location>
        <begin position="288"/>
        <end position="314"/>
    </location>
</feature>
<keyword evidence="4" id="KW-1133">Transmembrane helix</keyword>
<dbReference type="InterPro" id="IPR003591">
    <property type="entry name" value="Leu-rich_rpt_typical-subtyp"/>
</dbReference>
<dbReference type="GO" id="GO:0005615">
    <property type="term" value="C:extracellular space"/>
    <property type="evidence" value="ECO:0007669"/>
    <property type="project" value="TreeGrafter"/>
</dbReference>
<dbReference type="GO" id="GO:0031012">
    <property type="term" value="C:extracellular matrix"/>
    <property type="evidence" value="ECO:0007669"/>
    <property type="project" value="TreeGrafter"/>
</dbReference>
<feature type="signal peptide" evidence="5">
    <location>
        <begin position="1"/>
        <end position="22"/>
    </location>
</feature>
<dbReference type="PROSITE" id="PS51450">
    <property type="entry name" value="LRR"/>
    <property type="match status" value="1"/>
</dbReference>
<dbReference type="EMBL" id="KK852498">
    <property type="protein sequence ID" value="KDR22584.1"/>
    <property type="molecule type" value="Genomic_DNA"/>
</dbReference>
<dbReference type="OrthoDB" id="676979at2759"/>
<dbReference type="SUPFAM" id="SSF52058">
    <property type="entry name" value="L domain-like"/>
    <property type="match status" value="1"/>
</dbReference>